<name>A0A2H3NYH5_9BACT</name>
<dbReference type="FunFam" id="3.40.630.40:FF:000005">
    <property type="entry name" value="N-acetylmuramoyl-L-alanine amidase (AmiA)"/>
    <property type="match status" value="1"/>
</dbReference>
<evidence type="ECO:0000259" key="4">
    <source>
        <dbReference type="SMART" id="SM00646"/>
    </source>
</evidence>
<feature type="domain" description="MurNAc-LAA" evidence="4">
    <location>
        <begin position="223"/>
        <end position="377"/>
    </location>
</feature>
<protein>
    <recommendedName>
        <fullName evidence="2">N-acetylmuramoyl-L-alanine amidase</fullName>
        <ecNumber evidence="2">3.5.1.28</ecNumber>
    </recommendedName>
</protein>
<evidence type="ECO:0000256" key="2">
    <source>
        <dbReference type="ARBA" id="ARBA00011901"/>
    </source>
</evidence>
<accession>A0A2H3NYH5</accession>
<dbReference type="Proteomes" id="UP000221024">
    <property type="component" value="Unassembled WGS sequence"/>
</dbReference>
<dbReference type="EMBL" id="PDEP01000005">
    <property type="protein sequence ID" value="PEN07787.1"/>
    <property type="molecule type" value="Genomic_DNA"/>
</dbReference>
<evidence type="ECO:0000256" key="3">
    <source>
        <dbReference type="ARBA" id="ARBA00022801"/>
    </source>
</evidence>
<dbReference type="GO" id="GO:0008745">
    <property type="term" value="F:N-acetylmuramoyl-L-alanine amidase activity"/>
    <property type="evidence" value="ECO:0007669"/>
    <property type="project" value="UniProtKB-EC"/>
</dbReference>
<dbReference type="Gene3D" id="3.40.630.40">
    <property type="entry name" value="Zn-dependent exopeptidases"/>
    <property type="match status" value="1"/>
</dbReference>
<evidence type="ECO:0000256" key="1">
    <source>
        <dbReference type="ARBA" id="ARBA00001561"/>
    </source>
</evidence>
<dbReference type="SMART" id="SM00646">
    <property type="entry name" value="Ami_3"/>
    <property type="match status" value="1"/>
</dbReference>
<evidence type="ECO:0000313" key="6">
    <source>
        <dbReference type="Proteomes" id="UP000221024"/>
    </source>
</evidence>
<dbReference type="PANTHER" id="PTHR30404:SF0">
    <property type="entry name" value="N-ACETYLMURAMOYL-L-ALANINE AMIDASE AMIC"/>
    <property type="match status" value="1"/>
</dbReference>
<dbReference type="GO" id="GO:0030288">
    <property type="term" value="C:outer membrane-bounded periplasmic space"/>
    <property type="evidence" value="ECO:0007669"/>
    <property type="project" value="TreeGrafter"/>
</dbReference>
<dbReference type="Pfam" id="PF01520">
    <property type="entry name" value="Amidase_3"/>
    <property type="match status" value="1"/>
</dbReference>
<organism evidence="5 6">
    <name type="scientific">Longimonas halophila</name>
    <dbReference type="NCBI Taxonomy" id="1469170"/>
    <lineage>
        <taxon>Bacteria</taxon>
        <taxon>Pseudomonadati</taxon>
        <taxon>Rhodothermota</taxon>
        <taxon>Rhodothermia</taxon>
        <taxon>Rhodothermales</taxon>
        <taxon>Salisaetaceae</taxon>
        <taxon>Longimonas</taxon>
    </lineage>
</organism>
<dbReference type="GO" id="GO:0009253">
    <property type="term" value="P:peptidoglycan catabolic process"/>
    <property type="evidence" value="ECO:0007669"/>
    <property type="project" value="InterPro"/>
</dbReference>
<dbReference type="OrthoDB" id="9806267at2"/>
<dbReference type="InterPro" id="IPR002508">
    <property type="entry name" value="MurNAc-LAA_cat"/>
</dbReference>
<gene>
    <name evidence="5" type="ORF">CRI93_07155</name>
</gene>
<evidence type="ECO:0000313" key="5">
    <source>
        <dbReference type="EMBL" id="PEN07787.1"/>
    </source>
</evidence>
<dbReference type="PANTHER" id="PTHR30404">
    <property type="entry name" value="N-ACETYLMURAMOYL-L-ALANINE AMIDASE"/>
    <property type="match status" value="1"/>
</dbReference>
<dbReference type="InterPro" id="IPR050695">
    <property type="entry name" value="N-acetylmuramoyl_amidase_3"/>
</dbReference>
<keyword evidence="6" id="KW-1185">Reference proteome</keyword>
<sequence>MPSRYWVLVLLLIGGVWTALPAAAQVQIRDVELAERSDGQGHVLRVQTTERIEAFSMPEQPNDSSVVEWTLYNAALAESVELPTGGPIAQVGAEIIDGHFTLRIHLTEDATVRANAYRDGASDDLLLNLSTSTAQSAEERAEEAARSAREVVESARQRWRLDTVVIDPGHGGQDHGATANGVREKEIVLAVSKKLGGYLEEYLGIEVLYTRDDDTFIELEERGRFANEHGAKLFISIHANAAGSSQAYGTETFFLGPSKTESARRVMERENSVIRYEDNTDVYDEYDDQQLVRATLTQSAYLRQSQDLAGLIEDQFSERVNRRSRGVKQAPFYVLWGASMPAVLVEMGFLSNRSEANFLSSEQGQTYMASAIFRAVREYKSHYERGMAPVAGE</sequence>
<dbReference type="AlphaFoldDB" id="A0A2H3NYH5"/>
<dbReference type="CDD" id="cd02696">
    <property type="entry name" value="MurNAc-LAA"/>
    <property type="match status" value="1"/>
</dbReference>
<proteinExistence type="predicted"/>
<reference evidence="5 6" key="1">
    <citation type="submission" date="2017-10" db="EMBL/GenBank/DDBJ databases">
        <title>Draft genome of Longimonas halophila.</title>
        <authorList>
            <person name="Goh K.M."/>
            <person name="Shamsir M.S."/>
            <person name="Lim S.W."/>
        </authorList>
    </citation>
    <scope>NUCLEOTIDE SEQUENCE [LARGE SCALE GENOMIC DNA]</scope>
    <source>
        <strain evidence="5 6">KCTC 42399</strain>
    </source>
</reference>
<comment type="catalytic activity">
    <reaction evidence="1">
        <text>Hydrolyzes the link between N-acetylmuramoyl residues and L-amino acid residues in certain cell-wall glycopeptides.</text>
        <dbReference type="EC" id="3.5.1.28"/>
    </reaction>
</comment>
<dbReference type="EC" id="3.5.1.28" evidence="2"/>
<dbReference type="SUPFAM" id="SSF53187">
    <property type="entry name" value="Zn-dependent exopeptidases"/>
    <property type="match status" value="1"/>
</dbReference>
<keyword evidence="3" id="KW-0378">Hydrolase</keyword>
<comment type="caution">
    <text evidence="5">The sequence shown here is derived from an EMBL/GenBank/DDBJ whole genome shotgun (WGS) entry which is preliminary data.</text>
</comment>